<dbReference type="EMBL" id="CWQY01000029">
    <property type="protein sequence ID" value="CSD13128.1"/>
    <property type="molecule type" value="Genomic_DNA"/>
</dbReference>
<reference evidence="1 2" key="1">
    <citation type="submission" date="2015-07" db="EMBL/GenBank/DDBJ databases">
        <authorList>
            <consortium name="Pathogen Informatics"/>
        </authorList>
    </citation>
    <scope>NUCLEOTIDE SEQUENCE [LARGE SCALE GENOMIC DNA]</scope>
    <source>
        <strain evidence="1 2">A316</strain>
    </source>
</reference>
<evidence type="ECO:0000313" key="2">
    <source>
        <dbReference type="Proteomes" id="UP000041770"/>
    </source>
</evidence>
<organism evidence="1 2">
    <name type="scientific">Vibrio cholerae</name>
    <dbReference type="NCBI Taxonomy" id="666"/>
    <lineage>
        <taxon>Bacteria</taxon>
        <taxon>Pseudomonadati</taxon>
        <taxon>Pseudomonadota</taxon>
        <taxon>Gammaproteobacteria</taxon>
        <taxon>Vibrionales</taxon>
        <taxon>Vibrionaceae</taxon>
        <taxon>Vibrio</taxon>
    </lineage>
</organism>
<accession>A0A656APJ9</accession>
<evidence type="ECO:0000313" key="1">
    <source>
        <dbReference type="EMBL" id="CSD13128.1"/>
    </source>
</evidence>
<dbReference type="Proteomes" id="UP000041770">
    <property type="component" value="Unassembled WGS sequence"/>
</dbReference>
<gene>
    <name evidence="1" type="ORF">ERS013200_03276</name>
</gene>
<sequence length="90" mass="9593">MMSFGAPAAIAASRTSFAAALVEFFARGCGEKMIPLRVFREISDLKIAVEVGLVVGTIPQMMPTGSAIVIVPRLSSSSRMPQVFSSLYLL</sequence>
<name>A0A656APJ9_VIBCL</name>
<dbReference type="AlphaFoldDB" id="A0A656APJ9"/>
<protein>
    <submittedName>
        <fullName evidence="1">Uncharacterized protein</fullName>
    </submittedName>
</protein>
<proteinExistence type="predicted"/>